<keyword evidence="3" id="KW-1185">Reference proteome</keyword>
<feature type="region of interest" description="Disordered" evidence="1">
    <location>
        <begin position="1"/>
        <end position="24"/>
    </location>
</feature>
<organism evidence="2 3">
    <name type="scientific">Beijerinckia indica subsp. indica (strain ATCC 9039 / DSM 1715 / NCIMB 8712)</name>
    <dbReference type="NCBI Taxonomy" id="395963"/>
    <lineage>
        <taxon>Bacteria</taxon>
        <taxon>Pseudomonadati</taxon>
        <taxon>Pseudomonadota</taxon>
        <taxon>Alphaproteobacteria</taxon>
        <taxon>Hyphomicrobiales</taxon>
        <taxon>Beijerinckiaceae</taxon>
        <taxon>Beijerinckia</taxon>
    </lineage>
</organism>
<evidence type="ECO:0000313" key="2">
    <source>
        <dbReference type="EMBL" id="ACB95809.1"/>
    </source>
</evidence>
<name>B2IGP8_BEII9</name>
<dbReference type="PANTHER" id="PTHR30383:SF5">
    <property type="entry name" value="SGNH HYDROLASE-TYPE ESTERASE DOMAIN-CONTAINING PROTEIN"/>
    <property type="match status" value="1"/>
</dbReference>
<dbReference type="KEGG" id="bid:Bind_2189"/>
<dbReference type="eggNOG" id="COG2755">
    <property type="taxonomic scope" value="Bacteria"/>
</dbReference>
<dbReference type="InterPro" id="IPR036514">
    <property type="entry name" value="SGNH_hydro_sf"/>
</dbReference>
<dbReference type="AlphaFoldDB" id="B2IGP8"/>
<sequence length="250" mass="27518">MGAEQGLGQALGETRDAVLPPLSPSCDVPPADLAAPEPLPNVAVKLPHEKTVRILAIGSSASSNIGATPGIKTYSMQLEALLETALKDIDIQIINRGLPGEVAATAAERLKSEVVTEKPDLVLWQVGMNDALSRVDPDDFEQTVRSTISWLQDNHIDVVLVGMQYAPRFVKDAAFLEIRERMRKIAATSNILYVRRYDAMQFIARTRANQPQMMRDEFHLNDLGYQCMAEHVARAVIASLYLKKVRPGSN</sequence>
<dbReference type="SUPFAM" id="SSF52266">
    <property type="entry name" value="SGNH hydrolase"/>
    <property type="match status" value="1"/>
</dbReference>
<dbReference type="InterPro" id="IPR057572">
    <property type="entry name" value="NonGDSL"/>
</dbReference>
<dbReference type="GO" id="GO:0004622">
    <property type="term" value="F:phosphatidylcholine lysophospholipase activity"/>
    <property type="evidence" value="ECO:0007669"/>
    <property type="project" value="TreeGrafter"/>
</dbReference>
<dbReference type="STRING" id="395963.Bind_2189"/>
<evidence type="ECO:0000256" key="1">
    <source>
        <dbReference type="SAM" id="MobiDB-lite"/>
    </source>
</evidence>
<dbReference type="Gene3D" id="3.40.50.1110">
    <property type="entry name" value="SGNH hydrolase"/>
    <property type="match status" value="1"/>
</dbReference>
<dbReference type="InterPro" id="IPR051532">
    <property type="entry name" value="Ester_Hydrolysis_Enzymes"/>
</dbReference>
<evidence type="ECO:0000313" key="3">
    <source>
        <dbReference type="Proteomes" id="UP000001695"/>
    </source>
</evidence>
<dbReference type="Proteomes" id="UP000001695">
    <property type="component" value="Chromosome"/>
</dbReference>
<protein>
    <submittedName>
        <fullName evidence="2">Lipolytic protein G-D-S-L family</fullName>
    </submittedName>
</protein>
<dbReference type="CDD" id="cd00229">
    <property type="entry name" value="SGNH_hydrolase"/>
    <property type="match status" value="1"/>
</dbReference>
<proteinExistence type="predicted"/>
<dbReference type="PANTHER" id="PTHR30383">
    <property type="entry name" value="THIOESTERASE 1/PROTEASE 1/LYSOPHOSPHOLIPASE L1"/>
    <property type="match status" value="1"/>
</dbReference>
<gene>
    <name evidence="2" type="ordered locus">Bind_2189</name>
</gene>
<dbReference type="EMBL" id="CP001016">
    <property type="protein sequence ID" value="ACB95809.1"/>
    <property type="molecule type" value="Genomic_DNA"/>
</dbReference>
<dbReference type="HOGENOM" id="CLU_065317_1_1_5"/>
<dbReference type="Pfam" id="PF25182">
    <property type="entry name" value="NonGDSL"/>
    <property type="match status" value="1"/>
</dbReference>
<accession>B2IGP8</accession>
<reference evidence="2 3" key="2">
    <citation type="journal article" date="2010" name="J. Bacteriol.">
        <title>Complete genome sequence of Beijerinckia indica subsp. indica.</title>
        <authorList>
            <person name="Tamas I."/>
            <person name="Dedysh S.N."/>
            <person name="Liesack W."/>
            <person name="Stott M.B."/>
            <person name="Alam M."/>
            <person name="Murrell J.C."/>
            <person name="Dunfield P.F."/>
        </authorList>
    </citation>
    <scope>NUCLEOTIDE SEQUENCE [LARGE SCALE GENOMIC DNA]</scope>
    <source>
        <strain evidence="3">ATCC 9039 / DSM 1715 / NCIMB 8712</strain>
    </source>
</reference>
<reference evidence="3" key="1">
    <citation type="submission" date="2008-03" db="EMBL/GenBank/DDBJ databases">
        <title>Complete sequence of chromosome of Beijerinckia indica subsp. indica ATCC 9039.</title>
        <authorList>
            <consortium name="US DOE Joint Genome Institute"/>
            <person name="Copeland A."/>
            <person name="Lucas S."/>
            <person name="Lapidus A."/>
            <person name="Glavina del Rio T."/>
            <person name="Dalin E."/>
            <person name="Tice H."/>
            <person name="Bruce D."/>
            <person name="Goodwin L."/>
            <person name="Pitluck S."/>
            <person name="LaButti K."/>
            <person name="Schmutz J."/>
            <person name="Larimer F."/>
            <person name="Land M."/>
            <person name="Hauser L."/>
            <person name="Kyrpides N."/>
            <person name="Mikhailova N."/>
            <person name="Dunfield P.F."/>
            <person name="Dedysh S.N."/>
            <person name="Liesack W."/>
            <person name="Saw J.H."/>
            <person name="Alam M."/>
            <person name="Chen Y."/>
            <person name="Murrell J.C."/>
            <person name="Richardson P."/>
        </authorList>
    </citation>
    <scope>NUCLEOTIDE SEQUENCE [LARGE SCALE GENOMIC DNA]</scope>
    <source>
        <strain evidence="3">ATCC 9039 / DSM 1715 / NCIMB 8712</strain>
    </source>
</reference>